<dbReference type="AlphaFoldDB" id="A0A939MNL2"/>
<dbReference type="SUPFAM" id="SSF53597">
    <property type="entry name" value="Dihydrofolate reductase-like"/>
    <property type="match status" value="1"/>
</dbReference>
<organism evidence="2 3">
    <name type="scientific">Leucobacter weissii</name>
    <dbReference type="NCBI Taxonomy" id="1983706"/>
    <lineage>
        <taxon>Bacteria</taxon>
        <taxon>Bacillati</taxon>
        <taxon>Actinomycetota</taxon>
        <taxon>Actinomycetes</taxon>
        <taxon>Micrococcales</taxon>
        <taxon>Microbacteriaceae</taxon>
        <taxon>Leucobacter</taxon>
    </lineage>
</organism>
<protein>
    <submittedName>
        <fullName evidence="2">Dihydrofolate reductase family protein</fullName>
    </submittedName>
</protein>
<dbReference type="Proteomes" id="UP000664382">
    <property type="component" value="Unassembled WGS sequence"/>
</dbReference>
<dbReference type="InterPro" id="IPR002734">
    <property type="entry name" value="RibDG_C"/>
</dbReference>
<evidence type="ECO:0000259" key="1">
    <source>
        <dbReference type="Pfam" id="PF01872"/>
    </source>
</evidence>
<dbReference type="PANTHER" id="PTHR38011:SF11">
    <property type="entry name" value="2,5-DIAMINO-6-RIBOSYLAMINO-4(3H)-PYRIMIDINONE 5'-PHOSPHATE REDUCTASE"/>
    <property type="match status" value="1"/>
</dbReference>
<dbReference type="Gene3D" id="3.40.430.10">
    <property type="entry name" value="Dihydrofolate Reductase, subunit A"/>
    <property type="match status" value="1"/>
</dbReference>
<name>A0A939MNL2_9MICO</name>
<evidence type="ECO:0000313" key="2">
    <source>
        <dbReference type="EMBL" id="MBO1901746.1"/>
    </source>
</evidence>
<gene>
    <name evidence="2" type="ORF">J4H92_07240</name>
</gene>
<comment type="caution">
    <text evidence="2">The sequence shown here is derived from an EMBL/GenBank/DDBJ whole genome shotgun (WGS) entry which is preliminary data.</text>
</comment>
<dbReference type="PANTHER" id="PTHR38011">
    <property type="entry name" value="DIHYDROFOLATE REDUCTASE FAMILY PROTEIN (AFU_ORTHOLOGUE AFUA_8G06820)"/>
    <property type="match status" value="1"/>
</dbReference>
<dbReference type="EMBL" id="JAGDYM010000007">
    <property type="protein sequence ID" value="MBO1901746.1"/>
    <property type="molecule type" value="Genomic_DNA"/>
</dbReference>
<reference evidence="2" key="1">
    <citation type="submission" date="2021-03" db="EMBL/GenBank/DDBJ databases">
        <title>Leucobacter chromiisoli sp. nov., isolated from chromium-containing soil of chemical plant.</title>
        <authorList>
            <person name="Xu Z."/>
        </authorList>
    </citation>
    <scope>NUCLEOTIDE SEQUENCE</scope>
    <source>
        <strain evidence="2">S27</strain>
    </source>
</reference>
<sequence length="177" mass="19436">MTTHFYTASSLDGFIATHDHSLDWLFAQEFDSDGPMAYPAFVERIGALVMGASSYEWLLRNQEGWVYDQPAWVFTHRELPVPDEADVRFARGDVRGVHAEAVAAAGGKDVWILGGGDLAGQFADAGLLDELWVQFAPATLGSGRPLLPRPLALELVDTARNRGFVCARYRVLRPGDS</sequence>
<dbReference type="InterPro" id="IPR024072">
    <property type="entry name" value="DHFR-like_dom_sf"/>
</dbReference>
<dbReference type="GO" id="GO:0008703">
    <property type="term" value="F:5-amino-6-(5-phosphoribosylamino)uracil reductase activity"/>
    <property type="evidence" value="ECO:0007669"/>
    <property type="project" value="InterPro"/>
</dbReference>
<feature type="domain" description="Bacterial bifunctional deaminase-reductase C-terminal" evidence="1">
    <location>
        <begin position="69"/>
        <end position="150"/>
    </location>
</feature>
<dbReference type="RefSeq" id="WP_208097501.1">
    <property type="nucleotide sequence ID" value="NZ_JAGDYM010000007.1"/>
</dbReference>
<accession>A0A939MNL2</accession>
<dbReference type="GO" id="GO:0009231">
    <property type="term" value="P:riboflavin biosynthetic process"/>
    <property type="evidence" value="ECO:0007669"/>
    <property type="project" value="InterPro"/>
</dbReference>
<keyword evidence="3" id="KW-1185">Reference proteome</keyword>
<dbReference type="InterPro" id="IPR050765">
    <property type="entry name" value="Riboflavin_Biosynth_HTPR"/>
</dbReference>
<proteinExistence type="predicted"/>
<evidence type="ECO:0000313" key="3">
    <source>
        <dbReference type="Proteomes" id="UP000664382"/>
    </source>
</evidence>
<dbReference type="Pfam" id="PF01872">
    <property type="entry name" value="RibD_C"/>
    <property type="match status" value="1"/>
</dbReference>